<dbReference type="InterPro" id="IPR001303">
    <property type="entry name" value="Aldolase_II/adducin_N"/>
</dbReference>
<dbReference type="InterPro" id="IPR036409">
    <property type="entry name" value="Aldolase_II/adducin_N_sf"/>
</dbReference>
<evidence type="ECO:0000313" key="3">
    <source>
        <dbReference type="EMBL" id="OZI37144.1"/>
    </source>
</evidence>
<dbReference type="GO" id="GO:0005856">
    <property type="term" value="C:cytoskeleton"/>
    <property type="evidence" value="ECO:0007669"/>
    <property type="project" value="TreeGrafter"/>
</dbReference>
<dbReference type="NCBIfam" id="NF005451">
    <property type="entry name" value="PRK07044.1"/>
    <property type="match status" value="1"/>
</dbReference>
<dbReference type="Proteomes" id="UP000216020">
    <property type="component" value="Unassembled WGS sequence"/>
</dbReference>
<accession>A0A261SIC8</accession>
<dbReference type="EMBL" id="NEVM01000001">
    <property type="protein sequence ID" value="OZI37144.1"/>
    <property type="molecule type" value="Genomic_DNA"/>
</dbReference>
<dbReference type="Pfam" id="PF00596">
    <property type="entry name" value="Aldolase_II"/>
    <property type="match status" value="1"/>
</dbReference>
<sequence length="268" mass="29221">MSINPSSIPSQSASYSNEEWAARVELAAAFRLVATLGWTDLLSSHISLMVPGTTDQFLINRYGLLFDEITASNLVKVGFDGTADGQAIDAIPGQRIVGSGAWAIHSAVHISRPDLKCAIHLHTREGVAVASQKRGLLPLTQMALSILPYVRYHDFLGFSDEDERDSIASDIGDGSVLILRNHGTLTVGESVGEAFGFAWRIQRACVMQLAAQIGTVSTELNELPTEVIERASTQASRIVSKNGWARIGGNDWEALRRSLDRQTKDYQR</sequence>
<proteinExistence type="inferred from homology"/>
<dbReference type="PANTHER" id="PTHR10672:SF3">
    <property type="entry name" value="PROTEIN HU-LI TAI SHAO"/>
    <property type="match status" value="1"/>
</dbReference>
<dbReference type="AlphaFoldDB" id="A0A261SIC8"/>
<dbReference type="PANTHER" id="PTHR10672">
    <property type="entry name" value="ADDUCIN"/>
    <property type="match status" value="1"/>
</dbReference>
<keyword evidence="4" id="KW-1185">Reference proteome</keyword>
<reference evidence="4" key="1">
    <citation type="submission" date="2017-05" db="EMBL/GenBank/DDBJ databases">
        <title>Complete and WGS of Bordetella genogroups.</title>
        <authorList>
            <person name="Spilker T."/>
            <person name="Lipuma J."/>
        </authorList>
    </citation>
    <scope>NUCLEOTIDE SEQUENCE [LARGE SCALE GENOMIC DNA]</scope>
    <source>
        <strain evidence="4">AU16122</strain>
    </source>
</reference>
<organism evidence="3 4">
    <name type="scientific">Bordetella genomosp. 10</name>
    <dbReference type="NCBI Taxonomy" id="1416804"/>
    <lineage>
        <taxon>Bacteria</taxon>
        <taxon>Pseudomonadati</taxon>
        <taxon>Pseudomonadota</taxon>
        <taxon>Betaproteobacteria</taxon>
        <taxon>Burkholderiales</taxon>
        <taxon>Alcaligenaceae</taxon>
        <taxon>Bordetella</taxon>
    </lineage>
</organism>
<protein>
    <recommendedName>
        <fullName evidence="2">Class II aldolase/adducin N-terminal domain-containing protein</fullName>
    </recommendedName>
</protein>
<dbReference type="SMART" id="SM01007">
    <property type="entry name" value="Aldolase_II"/>
    <property type="match status" value="1"/>
</dbReference>
<gene>
    <name evidence="3" type="ORF">CAL29_01560</name>
</gene>
<evidence type="ECO:0000259" key="2">
    <source>
        <dbReference type="SMART" id="SM01007"/>
    </source>
</evidence>
<evidence type="ECO:0000256" key="1">
    <source>
        <dbReference type="ARBA" id="ARBA00037961"/>
    </source>
</evidence>
<evidence type="ECO:0000313" key="4">
    <source>
        <dbReference type="Proteomes" id="UP000216020"/>
    </source>
</evidence>
<comment type="caution">
    <text evidence="3">The sequence shown here is derived from an EMBL/GenBank/DDBJ whole genome shotgun (WGS) entry which is preliminary data.</text>
</comment>
<feature type="domain" description="Class II aldolase/adducin N-terminal" evidence="2">
    <location>
        <begin position="24"/>
        <end position="209"/>
    </location>
</feature>
<dbReference type="InterPro" id="IPR051017">
    <property type="entry name" value="Aldolase-II_Adducin_sf"/>
</dbReference>
<dbReference type="RefSeq" id="WP_179283872.1">
    <property type="nucleotide sequence ID" value="NZ_NEVM01000001.1"/>
</dbReference>
<comment type="similarity">
    <text evidence="1">Belongs to the aldolase class II family.</text>
</comment>
<dbReference type="GO" id="GO:0051015">
    <property type="term" value="F:actin filament binding"/>
    <property type="evidence" value="ECO:0007669"/>
    <property type="project" value="TreeGrafter"/>
</dbReference>
<dbReference type="SUPFAM" id="SSF53639">
    <property type="entry name" value="AraD/HMP-PK domain-like"/>
    <property type="match status" value="1"/>
</dbReference>
<name>A0A261SIC8_9BORD</name>
<dbReference type="Gene3D" id="3.40.225.10">
    <property type="entry name" value="Class II aldolase/adducin N-terminal domain"/>
    <property type="match status" value="1"/>
</dbReference>